<proteinExistence type="predicted"/>
<dbReference type="EMBL" id="LSSK01000603">
    <property type="protein sequence ID" value="OMH82744.1"/>
    <property type="molecule type" value="Genomic_DNA"/>
</dbReference>
<comment type="caution">
    <text evidence="2">The sequence shown here is derived from an EMBL/GenBank/DDBJ whole genome shotgun (WGS) entry which is preliminary data.</text>
</comment>
<dbReference type="AlphaFoldDB" id="A0A1R1PP61"/>
<feature type="compositionally biased region" description="Basic and acidic residues" evidence="1">
    <location>
        <begin position="17"/>
        <end position="30"/>
    </location>
</feature>
<evidence type="ECO:0000313" key="2">
    <source>
        <dbReference type="EMBL" id="OMH82744.1"/>
    </source>
</evidence>
<name>A0A1R1PP61_ZANCU</name>
<feature type="region of interest" description="Disordered" evidence="1">
    <location>
        <begin position="17"/>
        <end position="39"/>
    </location>
</feature>
<accession>A0A1R1PP61</accession>
<protein>
    <submittedName>
        <fullName evidence="2">Uncharacterized protein</fullName>
    </submittedName>
</protein>
<reference evidence="3" key="1">
    <citation type="submission" date="2017-01" db="EMBL/GenBank/DDBJ databases">
        <authorList>
            <person name="Wang Y."/>
            <person name="White M."/>
            <person name="Kvist S."/>
            <person name="Moncalvo J.-M."/>
        </authorList>
    </citation>
    <scope>NUCLEOTIDE SEQUENCE [LARGE SCALE GENOMIC DNA]</scope>
    <source>
        <strain evidence="3">COL-18-3</strain>
    </source>
</reference>
<gene>
    <name evidence="2" type="ORF">AX774_g3765</name>
</gene>
<dbReference type="Proteomes" id="UP000188320">
    <property type="component" value="Unassembled WGS sequence"/>
</dbReference>
<keyword evidence="3" id="KW-1185">Reference proteome</keyword>
<organism evidence="2 3">
    <name type="scientific">Zancudomyces culisetae</name>
    <name type="common">Gut fungus</name>
    <name type="synonym">Smittium culisetae</name>
    <dbReference type="NCBI Taxonomy" id="1213189"/>
    <lineage>
        <taxon>Eukaryota</taxon>
        <taxon>Fungi</taxon>
        <taxon>Fungi incertae sedis</taxon>
        <taxon>Zoopagomycota</taxon>
        <taxon>Kickxellomycotina</taxon>
        <taxon>Harpellomycetes</taxon>
        <taxon>Harpellales</taxon>
        <taxon>Legeriomycetaceae</taxon>
        <taxon>Zancudomyces</taxon>
    </lineage>
</organism>
<sequence length="72" mass="8212">MSGLMSKLRAVWIQQAKDEGQYSSDSDRSEATSMLVASERSHDPFKELAEQAFLQMRNPTTGKYQMALARHY</sequence>
<evidence type="ECO:0000256" key="1">
    <source>
        <dbReference type="SAM" id="MobiDB-lite"/>
    </source>
</evidence>
<evidence type="ECO:0000313" key="3">
    <source>
        <dbReference type="Proteomes" id="UP000188320"/>
    </source>
</evidence>